<reference evidence="3" key="1">
    <citation type="journal article" date="2011" name="Genome Res.">
        <title>Phylogeny-wide analysis of social amoeba genomes highlights ancient origins for complex intercellular communication.</title>
        <authorList>
            <person name="Heidel A.J."/>
            <person name="Lawal H.M."/>
            <person name="Felder M."/>
            <person name="Schilde C."/>
            <person name="Helps N.R."/>
            <person name="Tunggal B."/>
            <person name="Rivero F."/>
            <person name="John U."/>
            <person name="Schleicher M."/>
            <person name="Eichinger L."/>
            <person name="Platzer M."/>
            <person name="Noegel A.A."/>
            <person name="Schaap P."/>
            <person name="Gloeckner G."/>
        </authorList>
    </citation>
    <scope>NUCLEOTIDE SEQUENCE [LARGE SCALE GENOMIC DNA]</scope>
    <source>
        <strain evidence="3">SH3</strain>
    </source>
</reference>
<dbReference type="OrthoDB" id="19590at2759"/>
<evidence type="ECO:0000313" key="2">
    <source>
        <dbReference type="EMBL" id="EGG16927.1"/>
    </source>
</evidence>
<dbReference type="AlphaFoldDB" id="F4Q413"/>
<organism evidence="2 3">
    <name type="scientific">Cavenderia fasciculata</name>
    <name type="common">Slime mold</name>
    <name type="synonym">Dictyostelium fasciculatum</name>
    <dbReference type="NCBI Taxonomy" id="261658"/>
    <lineage>
        <taxon>Eukaryota</taxon>
        <taxon>Amoebozoa</taxon>
        <taxon>Evosea</taxon>
        <taxon>Eumycetozoa</taxon>
        <taxon>Dictyostelia</taxon>
        <taxon>Acytosteliales</taxon>
        <taxon>Cavenderiaceae</taxon>
        <taxon>Cavenderia</taxon>
    </lineage>
</organism>
<dbReference type="Proteomes" id="UP000007797">
    <property type="component" value="Unassembled WGS sequence"/>
</dbReference>
<keyword evidence="3" id="KW-1185">Reference proteome</keyword>
<feature type="compositionally biased region" description="Low complexity" evidence="1">
    <location>
        <begin position="35"/>
        <end position="48"/>
    </location>
</feature>
<evidence type="ECO:0000256" key="1">
    <source>
        <dbReference type="SAM" id="MobiDB-lite"/>
    </source>
</evidence>
<dbReference type="EMBL" id="GL883021">
    <property type="protein sequence ID" value="EGG16927.1"/>
    <property type="molecule type" value="Genomic_DNA"/>
</dbReference>
<name>F4Q413_CACFS</name>
<feature type="compositionally biased region" description="Basic residues" evidence="1">
    <location>
        <begin position="58"/>
        <end position="70"/>
    </location>
</feature>
<dbReference type="GeneID" id="14869226"/>
<feature type="compositionally biased region" description="Low complexity" evidence="1">
    <location>
        <begin position="171"/>
        <end position="197"/>
    </location>
</feature>
<gene>
    <name evidence="2" type="ORF">DFA_07908</name>
</gene>
<feature type="region of interest" description="Disordered" evidence="1">
    <location>
        <begin position="169"/>
        <end position="206"/>
    </location>
</feature>
<protein>
    <submittedName>
        <fullName evidence="2">Uncharacterized protein</fullName>
    </submittedName>
</protein>
<dbReference type="RefSeq" id="XP_004355401.1">
    <property type="nucleotide sequence ID" value="XM_004355349.1"/>
</dbReference>
<feature type="compositionally biased region" description="Polar residues" evidence="1">
    <location>
        <begin position="1"/>
        <end position="14"/>
    </location>
</feature>
<proteinExistence type="predicted"/>
<sequence>MNHNQNKGGSSIPGNSAKFNSAAPPFPSSSLKPNTTTSTSSTSSSSSSFNRFQSLHNHMQHQHVPPHHHQQQPQQQSLHSISSNIERVSNSLSSLPQQPNQPNGTLEISFQHFSELLILLQNTQLQIKKLVQYQEQTYQWNMKHHENMKKVIKSFNNLNAIMKQKYQSPDSSIDISNNNNNNNASSTSVISTTTNKSENTIAGDKKPSKGNNIVYYEKNQQSKDLDITYHQRIMDCYRDNDPYSQDLQALVENIDYNLFMELKEKSIKIILPIILLWMKETNNTKISLSLIILYMTFEKYPAMFEKKKYRELISQFGTSLQHLEESHIIDDLSNMDLFPFTFTEYNSLKSALNQSHHQQQDQQQQQSIL</sequence>
<accession>F4Q413</accession>
<feature type="region of interest" description="Disordered" evidence="1">
    <location>
        <begin position="1"/>
        <end position="79"/>
    </location>
</feature>
<evidence type="ECO:0000313" key="3">
    <source>
        <dbReference type="Proteomes" id="UP000007797"/>
    </source>
</evidence>
<dbReference type="KEGG" id="dfa:DFA_07908"/>